<dbReference type="EMBL" id="CP069116">
    <property type="protein sequence ID" value="QSS66861.1"/>
    <property type="molecule type" value="Genomic_DNA"/>
</dbReference>
<accession>A0A8A1ML50</accession>
<reference evidence="1" key="1">
    <citation type="submission" date="2021-01" db="EMBL/GenBank/DDBJ databases">
        <title>Chromosome-level genome assembly of a human fungal pathogen reveals clustering of transcriptionally co-regulated genes.</title>
        <authorList>
            <person name="Voorhies M."/>
            <person name="Cohen S."/>
            <person name="Shea T.P."/>
            <person name="Petrus S."/>
            <person name="Munoz J.F."/>
            <person name="Poplawski S."/>
            <person name="Goldman W.E."/>
            <person name="Michael T."/>
            <person name="Cuomo C.A."/>
            <person name="Sil A."/>
            <person name="Beyhan S."/>
        </authorList>
    </citation>
    <scope>NUCLEOTIDE SEQUENCE</scope>
    <source>
        <strain evidence="1">WU24</strain>
    </source>
</reference>
<feature type="non-terminal residue" evidence="1">
    <location>
        <position position="1"/>
    </location>
</feature>
<sequence length="113" mass="12573">MGLVDRLRFRGAAELKGEDEVNKNCRIAPISAHHSQKILLGGLLPGLLVCGRSWLHRPVAVADHPSIRETRAIIFCKREHGSKITTGQSRRVVPEVVQRVTISRFTDDPLCGR</sequence>
<evidence type="ECO:0000313" key="2">
    <source>
        <dbReference type="Proteomes" id="UP000663671"/>
    </source>
</evidence>
<protein>
    <submittedName>
        <fullName evidence="1">Uncharacterized protein</fullName>
    </submittedName>
</protein>
<proteinExistence type="predicted"/>
<gene>
    <name evidence="1" type="ORF">I7I51_03073</name>
</gene>
<dbReference type="AlphaFoldDB" id="A0A8A1ML50"/>
<dbReference type="Proteomes" id="UP000663671">
    <property type="component" value="Chromosome 6"/>
</dbReference>
<evidence type="ECO:0000313" key="1">
    <source>
        <dbReference type="EMBL" id="QSS66861.1"/>
    </source>
</evidence>
<name>A0A8A1ML50_AJECA</name>
<organism evidence="1 2">
    <name type="scientific">Ajellomyces capsulatus</name>
    <name type="common">Darling's disease fungus</name>
    <name type="synonym">Histoplasma capsulatum</name>
    <dbReference type="NCBI Taxonomy" id="5037"/>
    <lineage>
        <taxon>Eukaryota</taxon>
        <taxon>Fungi</taxon>
        <taxon>Dikarya</taxon>
        <taxon>Ascomycota</taxon>
        <taxon>Pezizomycotina</taxon>
        <taxon>Eurotiomycetes</taxon>
        <taxon>Eurotiomycetidae</taxon>
        <taxon>Onygenales</taxon>
        <taxon>Ajellomycetaceae</taxon>
        <taxon>Histoplasma</taxon>
    </lineage>
</organism>
<dbReference type="VEuPathDB" id="FungiDB:I7I51_03073"/>